<dbReference type="InterPro" id="IPR017878">
    <property type="entry name" value="TB_dom"/>
</dbReference>
<evidence type="ECO:0000313" key="8">
    <source>
        <dbReference type="Proteomes" id="UP000314982"/>
    </source>
</evidence>
<evidence type="ECO:0000256" key="3">
    <source>
        <dbReference type="ARBA" id="ARBA00022737"/>
    </source>
</evidence>
<dbReference type="Ensembl" id="ENSHHUT00000045322.1">
    <property type="protein sequence ID" value="ENSHHUP00000043685.1"/>
    <property type="gene ID" value="ENSHHUG00000026796.1"/>
</dbReference>
<evidence type="ECO:0000256" key="2">
    <source>
        <dbReference type="ARBA" id="ARBA00022729"/>
    </source>
</evidence>
<dbReference type="CDD" id="cd00054">
    <property type="entry name" value="EGF_CA"/>
    <property type="match status" value="1"/>
</dbReference>
<dbReference type="Proteomes" id="UP000314982">
    <property type="component" value="Unassembled WGS sequence"/>
</dbReference>
<keyword evidence="4" id="KW-1015">Disulfide bond</keyword>
<keyword evidence="3" id="KW-0677">Repeat</keyword>
<evidence type="ECO:0000256" key="4">
    <source>
        <dbReference type="ARBA" id="ARBA00023157"/>
    </source>
</evidence>
<feature type="domain" description="TB" evidence="6">
    <location>
        <begin position="46"/>
        <end position="92"/>
    </location>
</feature>
<dbReference type="Gene3D" id="3.90.290.10">
    <property type="entry name" value="TGF-beta binding (TB) domain"/>
    <property type="match status" value="1"/>
</dbReference>
<proteinExistence type="predicted"/>
<dbReference type="PROSITE" id="PS01186">
    <property type="entry name" value="EGF_2"/>
    <property type="match status" value="1"/>
</dbReference>
<dbReference type="InterPro" id="IPR036773">
    <property type="entry name" value="TB_dom_sf"/>
</dbReference>
<dbReference type="Pfam" id="PF07645">
    <property type="entry name" value="EGF_CA"/>
    <property type="match status" value="1"/>
</dbReference>
<evidence type="ECO:0000256" key="1">
    <source>
        <dbReference type="ARBA" id="ARBA00022536"/>
    </source>
</evidence>
<organism evidence="7 8">
    <name type="scientific">Hucho hucho</name>
    <name type="common">huchen</name>
    <dbReference type="NCBI Taxonomy" id="62062"/>
    <lineage>
        <taxon>Eukaryota</taxon>
        <taxon>Metazoa</taxon>
        <taxon>Chordata</taxon>
        <taxon>Craniata</taxon>
        <taxon>Vertebrata</taxon>
        <taxon>Euteleostomi</taxon>
        <taxon>Actinopterygii</taxon>
        <taxon>Neopterygii</taxon>
        <taxon>Teleostei</taxon>
        <taxon>Protacanthopterygii</taxon>
        <taxon>Salmoniformes</taxon>
        <taxon>Salmonidae</taxon>
        <taxon>Salmoninae</taxon>
        <taxon>Hucho</taxon>
    </lineage>
</organism>
<dbReference type="SUPFAM" id="SSF57196">
    <property type="entry name" value="EGF/Laminin"/>
    <property type="match status" value="1"/>
</dbReference>
<dbReference type="SMART" id="SM00179">
    <property type="entry name" value="EGF_CA"/>
    <property type="match status" value="1"/>
</dbReference>
<accession>A0A4W5N255</accession>
<dbReference type="PROSITE" id="PS51364">
    <property type="entry name" value="TB"/>
    <property type="match status" value="1"/>
</dbReference>
<keyword evidence="8" id="KW-1185">Reference proteome</keyword>
<dbReference type="FunFam" id="3.90.290.10:FF:000020">
    <property type="entry name" value="Fibrillin-1"/>
    <property type="match status" value="1"/>
</dbReference>
<reference evidence="7" key="3">
    <citation type="submission" date="2025-09" db="UniProtKB">
        <authorList>
            <consortium name="Ensembl"/>
        </authorList>
    </citation>
    <scope>IDENTIFICATION</scope>
</reference>
<name>A0A4W5N255_9TELE</name>
<dbReference type="AlphaFoldDB" id="A0A4W5N255"/>
<dbReference type="InterPro" id="IPR001881">
    <property type="entry name" value="EGF-like_Ca-bd_dom"/>
</dbReference>
<dbReference type="InterPro" id="IPR049883">
    <property type="entry name" value="NOTCH1_EGF-like"/>
</dbReference>
<evidence type="ECO:0000259" key="6">
    <source>
        <dbReference type="PROSITE" id="PS51364"/>
    </source>
</evidence>
<evidence type="ECO:0000256" key="5">
    <source>
        <dbReference type="ARBA" id="ARBA00023180"/>
    </source>
</evidence>
<dbReference type="GO" id="GO:0005509">
    <property type="term" value="F:calcium ion binding"/>
    <property type="evidence" value="ECO:0007669"/>
    <property type="project" value="InterPro"/>
</dbReference>
<dbReference type="SMART" id="SM00181">
    <property type="entry name" value="EGF"/>
    <property type="match status" value="1"/>
</dbReference>
<dbReference type="SUPFAM" id="SSF57581">
    <property type="entry name" value="TB module/8-cys domain"/>
    <property type="match status" value="1"/>
</dbReference>
<dbReference type="InterPro" id="IPR000742">
    <property type="entry name" value="EGF"/>
</dbReference>
<protein>
    <recommendedName>
        <fullName evidence="6">TB domain-containing protein</fullName>
    </recommendedName>
</protein>
<keyword evidence="5" id="KW-0325">Glycoprotein</keyword>
<dbReference type="FunFam" id="2.10.25.10:FF:000003">
    <property type="entry name" value="fibrillin-1 isoform X1"/>
    <property type="match status" value="1"/>
</dbReference>
<keyword evidence="2" id="KW-0732">Signal</keyword>
<dbReference type="Gene3D" id="2.10.25.10">
    <property type="entry name" value="Laminin"/>
    <property type="match status" value="1"/>
</dbReference>
<dbReference type="Pfam" id="PF00683">
    <property type="entry name" value="TB"/>
    <property type="match status" value="1"/>
</dbReference>
<keyword evidence="1" id="KW-0245">EGF-like domain</keyword>
<reference evidence="8" key="1">
    <citation type="submission" date="2018-06" db="EMBL/GenBank/DDBJ databases">
        <title>Genome assembly of Danube salmon.</title>
        <authorList>
            <person name="Macqueen D.J."/>
            <person name="Gundappa M.K."/>
        </authorList>
    </citation>
    <scope>NUCLEOTIDE SEQUENCE [LARGE SCALE GENOMIC DNA]</scope>
</reference>
<reference evidence="7" key="2">
    <citation type="submission" date="2025-08" db="UniProtKB">
        <authorList>
            <consortium name="Ensembl"/>
        </authorList>
    </citation>
    <scope>IDENTIFICATION</scope>
</reference>
<sequence length="122" mass="13012">IDECSTIPGVCDGGECTNTAGSYVCTCPRGYITSTDGARCVDQRVGTCFSALANGHCAGDLQGQYTKMQCCCDTGRCWASGQIAEMCPVRGSGAEEDDIMTKNQRRTMEEIWVKTMALASSI</sequence>
<evidence type="ECO:0000313" key="7">
    <source>
        <dbReference type="Ensembl" id="ENSHHUP00000043685.1"/>
    </source>
</evidence>